<keyword evidence="9" id="KW-1185">Reference proteome</keyword>
<dbReference type="PANTHER" id="PTHR21603">
    <property type="entry name" value="ANTIGEN KI-67-LIKE PROTEIN"/>
    <property type="match status" value="1"/>
</dbReference>
<dbReference type="GO" id="GO:0007088">
    <property type="term" value="P:regulation of mitotic nuclear division"/>
    <property type="evidence" value="ECO:0007669"/>
    <property type="project" value="TreeGrafter"/>
</dbReference>
<feature type="region of interest" description="Disordered" evidence="7">
    <location>
        <begin position="1428"/>
        <end position="1447"/>
    </location>
</feature>
<feature type="compositionally biased region" description="Polar residues" evidence="7">
    <location>
        <begin position="1655"/>
        <end position="1664"/>
    </location>
</feature>
<feature type="compositionally biased region" description="Basic and acidic residues" evidence="7">
    <location>
        <begin position="1403"/>
        <end position="1412"/>
    </location>
</feature>
<feature type="compositionally biased region" description="Basic and acidic residues" evidence="7">
    <location>
        <begin position="928"/>
        <end position="944"/>
    </location>
</feature>
<dbReference type="PANTHER" id="PTHR21603:SF17">
    <property type="entry name" value="PROLIFERATION MARKER PROTEIN KI-67"/>
    <property type="match status" value="1"/>
</dbReference>
<feature type="compositionally biased region" description="Polar residues" evidence="7">
    <location>
        <begin position="107"/>
        <end position="121"/>
    </location>
</feature>
<feature type="compositionally biased region" description="Basic residues" evidence="7">
    <location>
        <begin position="1724"/>
        <end position="1736"/>
    </location>
</feature>
<feature type="domain" description="PP1-binding" evidence="8">
    <location>
        <begin position="383"/>
        <end position="434"/>
    </location>
</feature>
<dbReference type="GeneID" id="105299537"/>
<feature type="compositionally biased region" description="Polar residues" evidence="7">
    <location>
        <begin position="23"/>
        <end position="33"/>
    </location>
</feature>
<dbReference type="InterPro" id="IPR029334">
    <property type="entry name" value="PP1-bd"/>
</dbReference>
<dbReference type="OrthoDB" id="6288785at2759"/>
<dbReference type="GO" id="GO:0005694">
    <property type="term" value="C:chromosome"/>
    <property type="evidence" value="ECO:0007669"/>
    <property type="project" value="TreeGrafter"/>
</dbReference>
<feature type="compositionally biased region" description="Polar residues" evidence="7">
    <location>
        <begin position="883"/>
        <end position="898"/>
    </location>
</feature>
<comment type="subcellular location">
    <subcellularLocation>
        <location evidence="1">Nucleus</location>
    </subcellularLocation>
</comment>
<keyword evidence="4" id="KW-0832">Ubl conjugation</keyword>
<feature type="compositionally biased region" description="Basic and acidic residues" evidence="7">
    <location>
        <begin position="1931"/>
        <end position="1949"/>
    </location>
</feature>
<feature type="region of interest" description="Disordered" evidence="7">
    <location>
        <begin position="550"/>
        <end position="588"/>
    </location>
</feature>
<feature type="compositionally biased region" description="Basic and acidic residues" evidence="7">
    <location>
        <begin position="818"/>
        <end position="850"/>
    </location>
</feature>
<evidence type="ECO:0000256" key="3">
    <source>
        <dbReference type="ARBA" id="ARBA00022553"/>
    </source>
</evidence>
<feature type="region of interest" description="Disordered" evidence="7">
    <location>
        <begin position="1269"/>
        <end position="1300"/>
    </location>
</feature>
<dbReference type="GO" id="GO:0051983">
    <property type="term" value="P:regulation of chromosome segregation"/>
    <property type="evidence" value="ECO:0007669"/>
    <property type="project" value="TreeGrafter"/>
</dbReference>
<keyword evidence="3" id="KW-0597">Phosphoprotein</keyword>
<keyword evidence="2" id="KW-1017">Isopeptide bond</keyword>
<dbReference type="Proteomes" id="UP000515202">
    <property type="component" value="Unplaced"/>
</dbReference>
<feature type="compositionally biased region" description="Basic and acidic residues" evidence="7">
    <location>
        <begin position="1578"/>
        <end position="1590"/>
    </location>
</feature>
<feature type="compositionally biased region" description="Basic and acidic residues" evidence="7">
    <location>
        <begin position="857"/>
        <end position="866"/>
    </location>
</feature>
<dbReference type="Pfam" id="PF15276">
    <property type="entry name" value="PP1_bind"/>
    <property type="match status" value="1"/>
</dbReference>
<dbReference type="KEGG" id="pvp:105299537"/>
<organism evidence="9 10">
    <name type="scientific">Pteropus vampyrus</name>
    <name type="common">Large flying fox</name>
    <dbReference type="NCBI Taxonomy" id="132908"/>
    <lineage>
        <taxon>Eukaryota</taxon>
        <taxon>Metazoa</taxon>
        <taxon>Chordata</taxon>
        <taxon>Craniata</taxon>
        <taxon>Vertebrata</taxon>
        <taxon>Euteleostomi</taxon>
        <taxon>Mammalia</taxon>
        <taxon>Eutheria</taxon>
        <taxon>Laurasiatheria</taxon>
        <taxon>Chiroptera</taxon>
        <taxon>Yinpterochiroptera</taxon>
        <taxon>Pteropodoidea</taxon>
        <taxon>Pteropodidae</taxon>
        <taxon>Pteropodinae</taxon>
        <taxon>Pteropus</taxon>
    </lineage>
</organism>
<feature type="compositionally biased region" description="Basic and acidic residues" evidence="7">
    <location>
        <begin position="778"/>
        <end position="809"/>
    </location>
</feature>
<feature type="compositionally biased region" description="Basic and acidic residues" evidence="7">
    <location>
        <begin position="1159"/>
        <end position="1185"/>
    </location>
</feature>
<feature type="region of interest" description="Disordered" evidence="7">
    <location>
        <begin position="674"/>
        <end position="996"/>
    </location>
</feature>
<dbReference type="GO" id="GO:0005634">
    <property type="term" value="C:nucleus"/>
    <property type="evidence" value="ECO:0007669"/>
    <property type="project" value="UniProtKB-SubCell"/>
</dbReference>
<feature type="region of interest" description="Disordered" evidence="7">
    <location>
        <begin position="1054"/>
        <end position="1207"/>
    </location>
</feature>
<feature type="compositionally biased region" description="Polar residues" evidence="7">
    <location>
        <begin position="1149"/>
        <end position="1158"/>
    </location>
</feature>
<feature type="compositionally biased region" description="Basic and acidic residues" evidence="7">
    <location>
        <begin position="1100"/>
        <end position="1110"/>
    </location>
</feature>
<dbReference type="CTD" id="4288"/>
<feature type="compositionally biased region" description="Basic and acidic residues" evidence="7">
    <location>
        <begin position="1984"/>
        <end position="1994"/>
    </location>
</feature>
<dbReference type="Pfam" id="PF08065">
    <property type="entry name" value="KI67R"/>
    <property type="match status" value="7"/>
</dbReference>
<evidence type="ECO:0000256" key="4">
    <source>
        <dbReference type="ARBA" id="ARBA00022843"/>
    </source>
</evidence>
<gene>
    <name evidence="10" type="primary">MKI67</name>
</gene>
<feature type="compositionally biased region" description="Basic and acidic residues" evidence="7">
    <location>
        <begin position="1337"/>
        <end position="1353"/>
    </location>
</feature>
<feature type="region of interest" description="Disordered" evidence="7">
    <location>
        <begin position="1"/>
        <end position="132"/>
    </location>
</feature>
<feature type="compositionally biased region" description="Basic residues" evidence="7">
    <location>
        <begin position="1950"/>
        <end position="1960"/>
    </location>
</feature>
<feature type="compositionally biased region" description="Basic residues" evidence="7">
    <location>
        <begin position="1071"/>
        <end position="1082"/>
    </location>
</feature>
<dbReference type="InterPro" id="IPR012568">
    <property type="entry name" value="KI67R"/>
</dbReference>
<evidence type="ECO:0000256" key="5">
    <source>
        <dbReference type="ARBA" id="ARBA00023242"/>
    </source>
</evidence>
<reference evidence="10" key="1">
    <citation type="submission" date="2025-08" db="UniProtKB">
        <authorList>
            <consortium name="RefSeq"/>
        </authorList>
    </citation>
    <scope>IDENTIFICATION</scope>
    <source>
        <tissue evidence="10">Kidney</tissue>
    </source>
</reference>
<protein>
    <submittedName>
        <fullName evidence="10">Proliferation marker protein Ki-67 isoform X1</fullName>
    </submittedName>
</protein>
<evidence type="ECO:0000256" key="2">
    <source>
        <dbReference type="ARBA" id="ARBA00022499"/>
    </source>
</evidence>
<keyword evidence="6" id="KW-0131">Cell cycle</keyword>
<evidence type="ECO:0000313" key="10">
    <source>
        <dbReference type="RefSeq" id="XP_023393142.1"/>
    </source>
</evidence>
<sequence>MHLRYENESQTTEFPGQRREQVSPHQGTRSDFSSDPDGNVQDPNARSEVTEEGVSGPVGVGAAHGIPPASGEPSARKTPDVPSSALPGDDGKNAAGPTAGEFREDSSVTSVSGSGELTCPSTRCLEKCGENESPFRKLYESLKEELDVKSEKENVLQNRRRSGSRSHRTTDNGSAGGSQGAAQLRVSPKPGRRSGPRSQSEAGSASGDRGRGRTEARRTDAGPAQTPRDAVGPRVAPRELTKSESPAPCLQQNSSRPGPGGDRSRGGDSVSLGPQVSLGAGGGLSAPERILTRTQTQTATRDDGADKSRNTPEKALSKKRRSSVPVNADMLAVDTDTQAPAPLSPLRAQAERKVPDGPLSTPEPLDVSNSAEDVNKMEGVPSKRRRVSFGGHLRPELFDENLPPNTPLKRGETPTKRRSLGTHTPAVLKKIIKEQPPPSGKDDTSEIRLGTPAQNALPSLPARTPTGPAAAHTHGARPLPSVPPCAQGTDLPRSGGRRSSGRPPRPSVGRSQLELLQAIHSKRRSGASEANLIVAKSWADVVRLSAKQAQTKVAKRSAQRPPSKRQRRSNTPKVRTKPVGSVHHLSSTGHANSPCTIVIGKAHLEKVNAPARPCRMLNSFIFSRKADFNEDLSGLTEMFKTPAKEKVQMTSICPTTFSNSEDLLRKMFAVPSSEEETLLRTAKNSGETVSPSTRNAPEEPSEKSSINPAFRRQRLIVNGEMGRAPPEAEPLRPASSAHKLRRSAELGNAQTPGAEGEHGVTEASAVEDTWGGRLGRTPSREQKPEGELKESARSFETRRKSNRSEENSEKAAAARRSRALEPRRVLRPEDPVALGRPHDTDPAGARDSHGPLRSPAHPKEPGDTESRTTTVGSQPPEPETFRTPAQGNMQVKTPSQKVSVEVLSAQRKRPHTPGESTNTPREPEGDEKDVTACEDTPERKRNPAEHAPGSRRRPRTPKRKVQALEDLAGFTELLQTPDPTLEPVTDVKTKIPCRSPQVDPVITSTIVTKGLKTLLQKVDVEEALLALRKSPRAPGKTTCSPREPAGDEKVIEFFQATPEQKPDPAENAAGSRRRPRTPKRKVQHLEDLAGFRELFQTPDRTLEPVTDVKTKTPFKSPQAEPVTMSTGRKSRLKTSLGKVDVEEDISALRNPTPTPGETTHSHREAGGDDKDISHLKQTPEQKVDPAENAARSKRRPRTPKRRVQSLGDLTGFRELFQTPDRTLEPVTDVKTKIPCRSPQAEPLITSTVMTRGLKTLLQKVDVEEALSALGKSPRAPGGTTYSPREPAGDEKITKAFKATPEQKLELTENVTGSRRRPRTPKGKAQALEDLAGIEELFRTPDHTVEPVTDDKTKILCRSPRGEPINTSTSRKSHLKTPLEKVDIEEELLAPRKPTPTPGGTTHLPREPGDDKDIRAFKATPEQKLELTEIVIGSKRKPRTPKGKAPALEDLAGIEELFRTPDRTVAPVTDDKAQIPCKSPQAEPAGRKKRLKAPPGKVDREVEPSALKKPTRTSRKTTSSHREPKGDDEDIKLFKKTSEQKAGSAENVTRSKRRPRAPKEMARAVGDLAGLVEPFQTSDHTDGPGTDDRAAKTLRQSSRPELGIRAASKKRQGKAAPTREEDVEEEEEPAAPRKSTRTSGKTTRSHRAAVGGNKKASVSQETVAQSLGPAGNAVGSRRRLRTRTEQPPPPEDRPGCQELIAAPGQDEAPGSDAESARRDPAPTRDKRKPVKTSRRVPRALSVEPTEDPARSPNGSVSRSPTRERGKDENLAGAKRLRTRTCPQDAAEDPPLQKRQRTAPRDRRPPPGPAVTDRRSQRLLAERTDLPSSTVSVKNKRQKAEVLAPPEKGMSLRSRRPNKTSGVEQGPGFTSAEKAPTRRNVKKTPNTSQEMKLRNLEDGAEDPAPGGQAQGGGARLRPGRQRRVPAGAAGEAGDSRAGIHGDAREEKEGAKRSGRGCLRPRKVAAPPAGDTLESEPKQRVTRSAKRSAESLTKENDNVCVRKMRTRSHRDNEDI</sequence>
<feature type="compositionally biased region" description="Basic residues" evidence="7">
    <location>
        <begin position="1191"/>
        <end position="1203"/>
    </location>
</feature>
<feature type="compositionally biased region" description="Basic and acidic residues" evidence="7">
    <location>
        <begin position="1759"/>
        <end position="1768"/>
    </location>
</feature>
<feature type="compositionally biased region" description="Basic and acidic residues" evidence="7">
    <location>
        <begin position="1713"/>
        <end position="1723"/>
    </location>
</feature>
<proteinExistence type="predicted"/>
<feature type="compositionally biased region" description="Basic residues" evidence="7">
    <location>
        <begin position="949"/>
        <end position="961"/>
    </location>
</feature>
<feature type="region of interest" description="Disordered" evidence="7">
    <location>
        <begin position="1337"/>
        <end position="1412"/>
    </location>
</feature>
<dbReference type="RefSeq" id="XP_023393142.1">
    <property type="nucleotide sequence ID" value="XM_023537374.1"/>
</dbReference>
<feature type="compositionally biased region" description="Basic and acidic residues" evidence="7">
    <location>
        <begin position="144"/>
        <end position="154"/>
    </location>
</feature>
<feature type="compositionally biased region" description="Basic and acidic residues" evidence="7">
    <location>
        <begin position="208"/>
        <end position="220"/>
    </location>
</feature>
<feature type="compositionally biased region" description="Polar residues" evidence="7">
    <location>
        <begin position="682"/>
        <end position="695"/>
    </location>
</feature>
<evidence type="ECO:0000256" key="1">
    <source>
        <dbReference type="ARBA" id="ARBA00004123"/>
    </source>
</evidence>
<feature type="region of interest" description="Disordered" evidence="7">
    <location>
        <begin position="1457"/>
        <end position="2012"/>
    </location>
</feature>
<feature type="compositionally biased region" description="Basic residues" evidence="7">
    <location>
        <begin position="158"/>
        <end position="167"/>
    </location>
</feature>
<feature type="compositionally biased region" description="Basic and acidic residues" evidence="7">
    <location>
        <begin position="1810"/>
        <end position="1823"/>
    </location>
</feature>
<evidence type="ECO:0000256" key="6">
    <source>
        <dbReference type="ARBA" id="ARBA00023306"/>
    </source>
</evidence>
<evidence type="ECO:0000256" key="7">
    <source>
        <dbReference type="SAM" id="MobiDB-lite"/>
    </source>
</evidence>
<dbReference type="SMART" id="SM01295">
    <property type="entry name" value="K167R"/>
    <property type="match status" value="7"/>
</dbReference>
<name>A0A6P6D0Q6_PTEVA</name>
<feature type="compositionally biased region" description="Basic and acidic residues" evidence="7">
    <location>
        <begin position="1519"/>
        <end position="1538"/>
    </location>
</feature>
<evidence type="ECO:0000313" key="9">
    <source>
        <dbReference type="Proteomes" id="UP000515202"/>
    </source>
</evidence>
<feature type="compositionally biased region" description="Basic residues" evidence="7">
    <location>
        <begin position="553"/>
        <end position="576"/>
    </location>
</feature>
<keyword evidence="5" id="KW-0539">Nucleus</keyword>
<accession>A0A6P6D0Q6</accession>
<evidence type="ECO:0000259" key="8">
    <source>
        <dbReference type="Pfam" id="PF15276"/>
    </source>
</evidence>
<feature type="compositionally biased region" description="Basic and acidic residues" evidence="7">
    <location>
        <begin position="300"/>
        <end position="316"/>
    </location>
</feature>
<feature type="region of interest" description="Disordered" evidence="7">
    <location>
        <begin position="144"/>
        <end position="511"/>
    </location>
</feature>
<feature type="compositionally biased region" description="Basic residues" evidence="7">
    <location>
        <begin position="1508"/>
        <end position="1518"/>
    </location>
</feature>